<keyword evidence="1" id="KW-0677">Repeat</keyword>
<dbReference type="Proteomes" id="UP000002812">
    <property type="component" value="Unassembled WGS sequence"/>
</dbReference>
<dbReference type="PROSITE" id="PS50297">
    <property type="entry name" value="ANK_REP_REGION"/>
    <property type="match status" value="3"/>
</dbReference>
<dbReference type="SUPFAM" id="SSF48403">
    <property type="entry name" value="Ankyrin repeat"/>
    <property type="match status" value="1"/>
</dbReference>
<dbReference type="EMBL" id="AKHY01000144">
    <property type="protein sequence ID" value="EIT77782.1"/>
    <property type="molecule type" value="Genomic_DNA"/>
</dbReference>
<dbReference type="Pfam" id="PF12796">
    <property type="entry name" value="Ank_2"/>
    <property type="match status" value="2"/>
</dbReference>
<dbReference type="PANTHER" id="PTHR24178">
    <property type="entry name" value="MOLTING PROTEIN MLT-4"/>
    <property type="match status" value="1"/>
</dbReference>
<evidence type="ECO:0000256" key="1">
    <source>
        <dbReference type="ARBA" id="ARBA00022737"/>
    </source>
</evidence>
<dbReference type="OrthoDB" id="4772757at2759"/>
<dbReference type="PANTHER" id="PTHR24178:SF41">
    <property type="entry name" value="ANKYRIN-2 ISOFORM X1"/>
    <property type="match status" value="1"/>
</dbReference>
<comment type="caution">
    <text evidence="5">The sequence shown here is derived from an EMBL/GenBank/DDBJ whole genome shotgun (WGS) entry which is preliminary data.</text>
</comment>
<feature type="repeat" description="ANK" evidence="3">
    <location>
        <begin position="118"/>
        <end position="150"/>
    </location>
</feature>
<accession>I7ZZR4</accession>
<protein>
    <submittedName>
        <fullName evidence="5">Ankyrin repeat protein</fullName>
    </submittedName>
</protein>
<dbReference type="HOGENOM" id="CLU_000134_48_0_1"/>
<evidence type="ECO:0000313" key="6">
    <source>
        <dbReference type="Proteomes" id="UP000002812"/>
    </source>
</evidence>
<dbReference type="PROSITE" id="PS50088">
    <property type="entry name" value="ANK_REPEAT"/>
    <property type="match status" value="3"/>
</dbReference>
<proteinExistence type="predicted"/>
<dbReference type="InterPro" id="IPR001810">
    <property type="entry name" value="F-box_dom"/>
</dbReference>
<dbReference type="SMART" id="SM00248">
    <property type="entry name" value="ANK"/>
    <property type="match status" value="5"/>
</dbReference>
<organism evidence="5 6">
    <name type="scientific">Aspergillus oryzae (strain 3.042)</name>
    <name type="common">Yellow koji mold</name>
    <dbReference type="NCBI Taxonomy" id="1160506"/>
    <lineage>
        <taxon>Eukaryota</taxon>
        <taxon>Fungi</taxon>
        <taxon>Dikarya</taxon>
        <taxon>Ascomycota</taxon>
        <taxon>Pezizomycotina</taxon>
        <taxon>Eurotiomycetes</taxon>
        <taxon>Eurotiomycetidae</taxon>
        <taxon>Eurotiales</taxon>
        <taxon>Aspergillaceae</taxon>
        <taxon>Aspergillus</taxon>
        <taxon>Aspergillus subgen. Circumdati</taxon>
    </lineage>
</organism>
<dbReference type="Gene3D" id="1.25.40.20">
    <property type="entry name" value="Ankyrin repeat-containing domain"/>
    <property type="match status" value="1"/>
</dbReference>
<sequence>MSLLNLPNEVLLLIIETLSSQKDILYFLMTSRRIYHIQQVDPLYKFNIKFGGSSSLRWYSRKGYTLPIEALLKRGVDLECTNERGWTPLIYAASLGHKDVVRLLLEKGADLDNDDHPYGRTPVIWAAMNGHEDVVGLLLEKGARLDLVDNEYHRTPVIWAAKKGNEGVVRLLLERGVDLSHGDGQGYTPLAWAAIEGHEGVVRALISRTKLEAAVHQCYGLPKENTRMWSDYCLKKVLISSTKTFTAVHQWCMLSQQDMRVYLGCYLRTVLSCGVYLNGVTPY</sequence>
<feature type="domain" description="F-box" evidence="4">
    <location>
        <begin position="1"/>
        <end position="47"/>
    </location>
</feature>
<evidence type="ECO:0000256" key="3">
    <source>
        <dbReference type="PROSITE-ProRule" id="PRU00023"/>
    </source>
</evidence>
<dbReference type="AlphaFoldDB" id="I7ZZR4"/>
<reference evidence="5 6" key="1">
    <citation type="journal article" date="2012" name="Eukaryot. Cell">
        <title>Draft genome sequence of Aspergillus oryzae strain 3.042.</title>
        <authorList>
            <person name="Zhao G."/>
            <person name="Yao Y."/>
            <person name="Qi W."/>
            <person name="Wang C."/>
            <person name="Hou L."/>
            <person name="Zeng B."/>
            <person name="Cao X."/>
        </authorList>
    </citation>
    <scope>NUCLEOTIDE SEQUENCE [LARGE SCALE GENOMIC DNA]</scope>
    <source>
        <strain evidence="5 6">3.042</strain>
    </source>
</reference>
<dbReference type="InterPro" id="IPR036770">
    <property type="entry name" value="Ankyrin_rpt-contain_sf"/>
</dbReference>
<gene>
    <name evidence="5" type="ORF">Ao3042_06060</name>
</gene>
<dbReference type="PRINTS" id="PR01415">
    <property type="entry name" value="ANKYRIN"/>
</dbReference>
<evidence type="ECO:0000256" key="2">
    <source>
        <dbReference type="ARBA" id="ARBA00023043"/>
    </source>
</evidence>
<feature type="repeat" description="ANK" evidence="3">
    <location>
        <begin position="84"/>
        <end position="116"/>
    </location>
</feature>
<keyword evidence="2 3" id="KW-0040">ANK repeat</keyword>
<dbReference type="InterPro" id="IPR002110">
    <property type="entry name" value="Ankyrin_rpt"/>
</dbReference>
<dbReference type="PROSITE" id="PS50181">
    <property type="entry name" value="FBOX"/>
    <property type="match status" value="1"/>
</dbReference>
<feature type="repeat" description="ANK" evidence="3">
    <location>
        <begin position="152"/>
        <end position="184"/>
    </location>
</feature>
<evidence type="ECO:0000259" key="4">
    <source>
        <dbReference type="PROSITE" id="PS50181"/>
    </source>
</evidence>
<name>I7ZZR4_ASPO3</name>
<evidence type="ECO:0000313" key="5">
    <source>
        <dbReference type="EMBL" id="EIT77782.1"/>
    </source>
</evidence>
<reference evidence="6" key="2">
    <citation type="submission" date="2012-06" db="EMBL/GenBank/DDBJ databases">
        <title>Comparative genomic analyses of Aspergillus oryzae 3.042 and A. oryzae RIB40 for soy-sauce fermentation.</title>
        <authorList>
            <person name="Zhao G."/>
            <person name="Hou L."/>
            <person name="Wang C."/>
            <person name="Cao X."/>
        </authorList>
    </citation>
    <scope>NUCLEOTIDE SEQUENCE [LARGE SCALE GENOMIC DNA]</scope>
    <source>
        <strain evidence="6">3.042</strain>
    </source>
</reference>